<comment type="caution">
    <text evidence="1">The sequence shown here is derived from an EMBL/GenBank/DDBJ whole genome shotgun (WGS) entry which is preliminary data.</text>
</comment>
<gene>
    <name evidence="1" type="ORF">VSX58_11385</name>
</gene>
<proteinExistence type="predicted"/>
<evidence type="ECO:0000313" key="1">
    <source>
        <dbReference type="EMBL" id="MEC5343195.1"/>
    </source>
</evidence>
<dbReference type="EMBL" id="JAYWTM010000007">
    <property type="protein sequence ID" value="MEC5343195.1"/>
    <property type="molecule type" value="Genomic_DNA"/>
</dbReference>
<name>A0ABU6JRG3_9GAMM</name>
<organism evidence="1 2">
    <name type="scientific">Brenneria populi</name>
    <dbReference type="NCBI Taxonomy" id="1505588"/>
    <lineage>
        <taxon>Bacteria</taxon>
        <taxon>Pseudomonadati</taxon>
        <taxon>Pseudomonadota</taxon>
        <taxon>Gammaproteobacteria</taxon>
        <taxon>Enterobacterales</taxon>
        <taxon>Pectobacteriaceae</taxon>
        <taxon>Brenneria</taxon>
    </lineage>
</organism>
<dbReference type="RefSeq" id="WP_327618170.1">
    <property type="nucleotide sequence ID" value="NZ_JAYWTM010000007.1"/>
</dbReference>
<sequence>MKKFVTRWFYAGIGKYEDQVTEGYFWWKKTKSIELPTSRLADYDQFSKALEDTYNKLDEEGYEVVNILPLNLGTSEQNHAILSNGNKKYLGDTGFSVTRGAIVVGKLKNS</sequence>
<protein>
    <submittedName>
        <fullName evidence="1">Uncharacterized protein</fullName>
    </submittedName>
</protein>
<evidence type="ECO:0000313" key="2">
    <source>
        <dbReference type="Proteomes" id="UP001309705"/>
    </source>
</evidence>
<dbReference type="Proteomes" id="UP001309705">
    <property type="component" value="Unassembled WGS sequence"/>
</dbReference>
<reference evidence="1 2" key="1">
    <citation type="journal article" date="2017" name="Int. J. Syst. Evol. Microbiol.">
        <title>Brenneria populi subsp. brevivirga subsp. nov. isolated from symptomatic bark of Populus x euramericana canker, and description of Brenneria populi subsp. populi subsp. nov.</title>
        <authorList>
            <person name="Zheng M.H."/>
            <person name="Piao C.G."/>
            <person name="Xue H."/>
            <person name="Guo M.W."/>
            <person name="Li Y."/>
        </authorList>
    </citation>
    <scope>NUCLEOTIDE SEQUENCE [LARGE SCALE GENOMIC DNA]</scope>
    <source>
        <strain evidence="1 2">D9-5</strain>
    </source>
</reference>
<keyword evidence="2" id="KW-1185">Reference proteome</keyword>
<accession>A0ABU6JRG3</accession>